<accession>A0A2U2MYB1</accession>
<gene>
    <name evidence="2" type="ORF">DEM34_15095</name>
</gene>
<dbReference type="EMBL" id="QFFI01000028">
    <property type="protein sequence ID" value="PWG61684.1"/>
    <property type="molecule type" value="Genomic_DNA"/>
</dbReference>
<dbReference type="AlphaFoldDB" id="A0A2U2MYB1"/>
<organism evidence="2 3">
    <name type="scientific">Sediminicurvatus halobius</name>
    <dbReference type="NCBI Taxonomy" id="2182432"/>
    <lineage>
        <taxon>Bacteria</taxon>
        <taxon>Pseudomonadati</taxon>
        <taxon>Pseudomonadota</taxon>
        <taxon>Gammaproteobacteria</taxon>
        <taxon>Chromatiales</taxon>
        <taxon>Ectothiorhodospiraceae</taxon>
        <taxon>Sediminicurvatus</taxon>
    </lineage>
</organism>
<name>A0A2U2MYB1_9GAMM</name>
<reference evidence="2 3" key="1">
    <citation type="submission" date="2018-05" db="EMBL/GenBank/DDBJ databases">
        <title>Spiribacter halobius sp. nov., a moderately halophilic bacterium isolated from marine solar saltern.</title>
        <authorList>
            <person name="Zheng W.-S."/>
            <person name="Lu D.-C."/>
            <person name="Du Z.-J."/>
        </authorList>
    </citation>
    <scope>NUCLEOTIDE SEQUENCE [LARGE SCALE GENOMIC DNA]</scope>
    <source>
        <strain evidence="2 3">E85</strain>
    </source>
</reference>
<protein>
    <recommendedName>
        <fullName evidence="4">Alpha/beta hydrolase</fullName>
    </recommendedName>
</protein>
<feature type="chain" id="PRO_5015532384" description="Alpha/beta hydrolase" evidence="1">
    <location>
        <begin position="33"/>
        <end position="383"/>
    </location>
</feature>
<proteinExistence type="predicted"/>
<evidence type="ECO:0000256" key="1">
    <source>
        <dbReference type="SAM" id="SignalP"/>
    </source>
</evidence>
<feature type="signal peptide" evidence="1">
    <location>
        <begin position="1"/>
        <end position="32"/>
    </location>
</feature>
<keyword evidence="1" id="KW-0732">Signal</keyword>
<evidence type="ECO:0000313" key="2">
    <source>
        <dbReference type="EMBL" id="PWG61684.1"/>
    </source>
</evidence>
<evidence type="ECO:0000313" key="3">
    <source>
        <dbReference type="Proteomes" id="UP000245474"/>
    </source>
</evidence>
<evidence type="ECO:0008006" key="4">
    <source>
        <dbReference type="Google" id="ProtNLM"/>
    </source>
</evidence>
<dbReference type="Proteomes" id="UP000245474">
    <property type="component" value="Unassembled WGS sequence"/>
</dbReference>
<comment type="caution">
    <text evidence="2">The sequence shown here is derived from an EMBL/GenBank/DDBJ whole genome shotgun (WGS) entry which is preliminary data.</text>
</comment>
<sequence>MGGAMNLTTRPIGALAPLFLALAMSACTKPYASPEFHPDPPRIRGIASALDPQRPVDVITIHGMCHRARGEWMATMHERLASLLGGRSGATPQAERSFGRVQLRHGIIETEQGMVRHHAIVWSPFTAERKRGLCYDSTADGSEPVGSCAITDGAPATLPVRRAPFNSGLKASLLNDCLADAVIYAGEAGDELRDQVAQAVVRALAGAAAAPMATEQASLLAQERRNPLFFISESLGSRILFDALRQLQIELADGPAALQATRARTRQVFMVANQIPILDLARPEGDEDSLQRFARGPEGEFGLEGPLPIVAFSDPNDLLSYTLHGSRYEHDDKLVIQDVLYSNAYTFLWFAERPTLAHTAYLEQPPLLEIIACGSPKEPDCPR</sequence>
<keyword evidence="3" id="KW-1185">Reference proteome</keyword>